<dbReference type="AlphaFoldDB" id="A0A2T6BW79"/>
<evidence type="ECO:0000256" key="2">
    <source>
        <dbReference type="PIRSR" id="PIRSR617939-1"/>
    </source>
</evidence>
<dbReference type="OrthoDB" id="8538589at2"/>
<accession>A0A2T6BW79</accession>
<dbReference type="InterPro" id="IPR036568">
    <property type="entry name" value="GGCT-like_sf"/>
</dbReference>
<keyword evidence="5" id="KW-1185">Reference proteome</keyword>
<keyword evidence="1" id="KW-0456">Lyase</keyword>
<dbReference type="InterPro" id="IPR013024">
    <property type="entry name" value="GGCT-like"/>
</dbReference>
<dbReference type="GO" id="GO:0016740">
    <property type="term" value="F:transferase activity"/>
    <property type="evidence" value="ECO:0007669"/>
    <property type="project" value="UniProtKB-KW"/>
</dbReference>
<dbReference type="PANTHER" id="PTHR12935:SF0">
    <property type="entry name" value="GAMMA-GLUTAMYLCYCLOTRANSFERASE"/>
    <property type="match status" value="1"/>
</dbReference>
<organism evidence="4 5">
    <name type="scientific">Melghirimyces profundicolus</name>
    <dbReference type="NCBI Taxonomy" id="1242148"/>
    <lineage>
        <taxon>Bacteria</taxon>
        <taxon>Bacillati</taxon>
        <taxon>Bacillota</taxon>
        <taxon>Bacilli</taxon>
        <taxon>Bacillales</taxon>
        <taxon>Thermoactinomycetaceae</taxon>
        <taxon>Melghirimyces</taxon>
    </lineage>
</organism>
<evidence type="ECO:0000259" key="3">
    <source>
        <dbReference type="Pfam" id="PF06094"/>
    </source>
</evidence>
<dbReference type="GO" id="GO:0003839">
    <property type="term" value="F:gamma-glutamylcyclotransferase activity"/>
    <property type="evidence" value="ECO:0007669"/>
    <property type="project" value="InterPro"/>
</dbReference>
<dbReference type="Pfam" id="PF13772">
    <property type="entry name" value="AIG2_2"/>
    <property type="match status" value="1"/>
</dbReference>
<reference evidence="4 5" key="1">
    <citation type="submission" date="2018-04" db="EMBL/GenBank/DDBJ databases">
        <title>Genomic Encyclopedia of Archaeal and Bacterial Type Strains, Phase II (KMG-II): from individual species to whole genera.</title>
        <authorList>
            <person name="Goeker M."/>
        </authorList>
    </citation>
    <scope>NUCLEOTIDE SEQUENCE [LARGE SCALE GENOMIC DNA]</scope>
    <source>
        <strain evidence="4 5">DSM 45787</strain>
    </source>
</reference>
<dbReference type="PANTHER" id="PTHR12935">
    <property type="entry name" value="GAMMA-GLUTAMYLCYCLOTRANSFERASE"/>
    <property type="match status" value="1"/>
</dbReference>
<dbReference type="InterPro" id="IPR017939">
    <property type="entry name" value="G-Glutamylcylcotransferase"/>
</dbReference>
<comment type="caution">
    <text evidence="4">The sequence shown here is derived from an EMBL/GenBank/DDBJ whole genome shotgun (WGS) entry which is preliminary data.</text>
</comment>
<sequence length="291" mass="33811">MTGKKQRVFVYGSLRRGEKYHSLMARVRPEAMQAWTEGELFDTGRGYPGLAKGRRRVYGEVYRVNSRALARIDRLEGHREEASDIPGEFRRIRRRVLTDRGPVEAYVYLFNGPRKGHMENVPYGDWKARHLDRRTEWLYFAYGSCMDDERIRSQGVGEEFLDVVGRGVLRGHAMRYTLPYSDGGRADVVEHPGSTVEGKVYRIGRKGLNYLFWREGVDSGVYRPAWVPVVIRGITVENVLTFIVIEKGKETPPPEHYAREILRGSEGTVSEVYHRRLRRYLKEKFKMTVSY</sequence>
<dbReference type="Pfam" id="PF06094">
    <property type="entry name" value="GGACT"/>
    <property type="match status" value="1"/>
</dbReference>
<name>A0A2T6BW79_9BACL</name>
<evidence type="ECO:0000313" key="4">
    <source>
        <dbReference type="EMBL" id="PTX60276.1"/>
    </source>
</evidence>
<dbReference type="SUPFAM" id="SSF110857">
    <property type="entry name" value="Gamma-glutamyl cyclotransferase-like"/>
    <property type="match status" value="2"/>
</dbReference>
<dbReference type="RefSeq" id="WP_108022939.1">
    <property type="nucleotide sequence ID" value="NZ_QBKR01000009.1"/>
</dbReference>
<protein>
    <submittedName>
        <fullName evidence="4">Gamma-glutamylcyclotransferase (GGCT)/AIG2-like uncharacterized protein YtfP</fullName>
    </submittedName>
</protein>
<feature type="active site" description="Proton acceptor" evidence="2">
    <location>
        <position position="215"/>
    </location>
</feature>
<proteinExistence type="predicted"/>
<dbReference type="Proteomes" id="UP000244240">
    <property type="component" value="Unassembled WGS sequence"/>
</dbReference>
<gene>
    <name evidence="4" type="ORF">C8P63_10940</name>
</gene>
<dbReference type="InterPro" id="IPR009288">
    <property type="entry name" value="AIG2-like_dom"/>
</dbReference>
<evidence type="ECO:0000256" key="1">
    <source>
        <dbReference type="ARBA" id="ARBA00023239"/>
    </source>
</evidence>
<keyword evidence="4" id="KW-0808">Transferase</keyword>
<evidence type="ECO:0000313" key="5">
    <source>
        <dbReference type="Proteomes" id="UP000244240"/>
    </source>
</evidence>
<feature type="domain" description="Gamma-glutamylcyclotransferase AIG2-like" evidence="3">
    <location>
        <begin position="8"/>
        <end position="127"/>
    </location>
</feature>
<dbReference type="EMBL" id="QBKR01000009">
    <property type="protein sequence ID" value="PTX60276.1"/>
    <property type="molecule type" value="Genomic_DNA"/>
</dbReference>
<dbReference type="CDD" id="cd06661">
    <property type="entry name" value="GGCT_like"/>
    <property type="match status" value="2"/>
</dbReference>
<dbReference type="Gene3D" id="3.10.490.10">
    <property type="entry name" value="Gamma-glutamyl cyclotransferase-like"/>
    <property type="match status" value="2"/>
</dbReference>